<dbReference type="Pfam" id="PF09424">
    <property type="entry name" value="YqeY"/>
    <property type="match status" value="1"/>
</dbReference>
<dbReference type="GO" id="GO:0016884">
    <property type="term" value="F:carbon-nitrogen ligase activity, with glutamine as amido-N-donor"/>
    <property type="evidence" value="ECO:0007669"/>
    <property type="project" value="InterPro"/>
</dbReference>
<keyword evidence="2" id="KW-1185">Reference proteome</keyword>
<organism evidence="1 2">
    <name type="scientific">Parvibaculum sedimenti</name>
    <dbReference type="NCBI Taxonomy" id="2608632"/>
    <lineage>
        <taxon>Bacteria</taxon>
        <taxon>Pseudomonadati</taxon>
        <taxon>Pseudomonadota</taxon>
        <taxon>Alphaproteobacteria</taxon>
        <taxon>Hyphomicrobiales</taxon>
        <taxon>Parvibaculaceae</taxon>
        <taxon>Parvibaculum</taxon>
    </lineage>
</organism>
<dbReference type="Gene3D" id="1.10.1510.10">
    <property type="entry name" value="Uncharacterised protein YqeY/AIM41 PF09424, N-terminal domain"/>
    <property type="match status" value="1"/>
</dbReference>
<dbReference type="InterPro" id="IPR042184">
    <property type="entry name" value="YqeY/Aim41_N"/>
</dbReference>
<proteinExistence type="predicted"/>
<dbReference type="InterPro" id="IPR003789">
    <property type="entry name" value="Asn/Gln_tRNA_amidoTrase-B-like"/>
</dbReference>
<name>A0A6N6VGF3_9HYPH</name>
<accession>A0A6N6VGF3</accession>
<evidence type="ECO:0000313" key="1">
    <source>
        <dbReference type="EMBL" id="KAB7738437.1"/>
    </source>
</evidence>
<sequence>MSQSLRESIMQQVKDAMKAGDKPRVSALRLMQAAIKDKDIASRTDGRNEGVSDADLLDLFTKMVKQRRESVELYEKGNRPELAAQEKAEIAVIEEFMPKQLSEDETRAAIEAVMKEIGATSIKDMGKVMAELKTRYAGQIDFAKAGGLAKSLLG</sequence>
<comment type="caution">
    <text evidence="1">The sequence shown here is derived from an EMBL/GenBank/DDBJ whole genome shotgun (WGS) entry which is preliminary data.</text>
</comment>
<dbReference type="InterPro" id="IPR019004">
    <property type="entry name" value="YqeY/Aim41"/>
</dbReference>
<reference evidence="1 2" key="1">
    <citation type="submission" date="2019-09" db="EMBL/GenBank/DDBJ databases">
        <title>Parvibaculum sedimenti sp. nov., isolated from sediment.</title>
        <authorList>
            <person name="Wang Y."/>
        </authorList>
    </citation>
    <scope>NUCLEOTIDE SEQUENCE [LARGE SCALE GENOMIC DNA]</scope>
    <source>
        <strain evidence="1 2">HXT-9</strain>
    </source>
</reference>
<gene>
    <name evidence="1" type="ORF">F2P47_17170</name>
</gene>
<protein>
    <submittedName>
        <fullName evidence="1">GatB/YqeY domain-containing protein</fullName>
    </submittedName>
</protein>
<dbReference type="Proteomes" id="UP000468901">
    <property type="component" value="Unassembled WGS sequence"/>
</dbReference>
<dbReference type="RefSeq" id="WP_152217622.1">
    <property type="nucleotide sequence ID" value="NZ_JBAQYD010000254.1"/>
</dbReference>
<dbReference type="SUPFAM" id="SSF89095">
    <property type="entry name" value="GatB/YqeY motif"/>
    <property type="match status" value="1"/>
</dbReference>
<dbReference type="AlphaFoldDB" id="A0A6N6VGF3"/>
<evidence type="ECO:0000313" key="2">
    <source>
        <dbReference type="Proteomes" id="UP000468901"/>
    </source>
</evidence>
<dbReference type="InterPro" id="IPR023168">
    <property type="entry name" value="GatB_Yqey_C_2"/>
</dbReference>
<dbReference type="Gene3D" id="1.10.10.410">
    <property type="match status" value="1"/>
</dbReference>
<dbReference type="EMBL" id="WESC01000023">
    <property type="protein sequence ID" value="KAB7738437.1"/>
    <property type="molecule type" value="Genomic_DNA"/>
</dbReference>
<dbReference type="PANTHER" id="PTHR28055:SF1">
    <property type="entry name" value="ALTERED INHERITANCE OF MITOCHONDRIA PROTEIN 41, MITOCHONDRIAL"/>
    <property type="match status" value="1"/>
</dbReference>
<dbReference type="PANTHER" id="PTHR28055">
    <property type="entry name" value="ALTERED INHERITANCE OF MITOCHONDRIA PROTEIN 41, MITOCHONDRIAL"/>
    <property type="match status" value="1"/>
</dbReference>